<evidence type="ECO:0000256" key="4">
    <source>
        <dbReference type="ARBA" id="ARBA00022912"/>
    </source>
</evidence>
<keyword evidence="3" id="KW-0378">Hydrolase</keyword>
<evidence type="ECO:0000259" key="6">
    <source>
        <dbReference type="Pfam" id="PF00782"/>
    </source>
</evidence>
<dbReference type="Proteomes" id="UP000194236">
    <property type="component" value="Unassembled WGS sequence"/>
</dbReference>
<sequence length="64" mass="7485">MRHLYMTLSEAYSYVKSRRPIISPNLNFMGQLVELEEILRTQQQQQSQTKINSDPTDTVEIAKD</sequence>
<dbReference type="InterPro" id="IPR000340">
    <property type="entry name" value="Dual-sp_phosphatase_cat-dom"/>
</dbReference>
<dbReference type="EMBL" id="MUJZ01051910">
    <property type="protein sequence ID" value="OTF73380.1"/>
    <property type="molecule type" value="Genomic_DNA"/>
</dbReference>
<dbReference type="InterPro" id="IPR029021">
    <property type="entry name" value="Prot-tyrosine_phosphatase-like"/>
</dbReference>
<evidence type="ECO:0000256" key="3">
    <source>
        <dbReference type="ARBA" id="ARBA00022801"/>
    </source>
</evidence>
<feature type="region of interest" description="Disordered" evidence="5">
    <location>
        <begin position="43"/>
        <end position="64"/>
    </location>
</feature>
<dbReference type="Gene3D" id="3.90.190.10">
    <property type="entry name" value="Protein tyrosine phosphatase superfamily"/>
    <property type="match status" value="1"/>
</dbReference>
<dbReference type="SUPFAM" id="SSF52799">
    <property type="entry name" value="(Phosphotyrosine protein) phosphatases II"/>
    <property type="match status" value="1"/>
</dbReference>
<dbReference type="Pfam" id="PF00782">
    <property type="entry name" value="DSPc"/>
    <property type="match status" value="1"/>
</dbReference>
<organism evidence="7 8">
    <name type="scientific">Euroglyphus maynei</name>
    <name type="common">Mayne's house dust mite</name>
    <dbReference type="NCBI Taxonomy" id="6958"/>
    <lineage>
        <taxon>Eukaryota</taxon>
        <taxon>Metazoa</taxon>
        <taxon>Ecdysozoa</taxon>
        <taxon>Arthropoda</taxon>
        <taxon>Chelicerata</taxon>
        <taxon>Arachnida</taxon>
        <taxon>Acari</taxon>
        <taxon>Acariformes</taxon>
        <taxon>Sarcoptiformes</taxon>
        <taxon>Astigmata</taxon>
        <taxon>Psoroptidia</taxon>
        <taxon>Analgoidea</taxon>
        <taxon>Pyroglyphidae</taxon>
        <taxon>Pyroglyphinae</taxon>
        <taxon>Euroglyphus</taxon>
    </lineage>
</organism>
<dbReference type="AlphaFoldDB" id="A0A1Y3AXZ0"/>
<dbReference type="PANTHER" id="PTHR10159">
    <property type="entry name" value="DUAL SPECIFICITY PROTEIN PHOSPHATASE"/>
    <property type="match status" value="1"/>
</dbReference>
<feature type="non-terminal residue" evidence="7">
    <location>
        <position position="64"/>
    </location>
</feature>
<feature type="domain" description="Dual specificity phosphatase catalytic" evidence="6">
    <location>
        <begin position="1"/>
        <end position="37"/>
    </location>
</feature>
<evidence type="ECO:0000256" key="5">
    <source>
        <dbReference type="SAM" id="MobiDB-lite"/>
    </source>
</evidence>
<evidence type="ECO:0000256" key="1">
    <source>
        <dbReference type="ARBA" id="ARBA00008601"/>
    </source>
</evidence>
<dbReference type="GO" id="GO:0033550">
    <property type="term" value="F:MAP kinase tyrosine phosphatase activity"/>
    <property type="evidence" value="ECO:0007669"/>
    <property type="project" value="TreeGrafter"/>
</dbReference>
<keyword evidence="8" id="KW-1185">Reference proteome</keyword>
<evidence type="ECO:0000313" key="7">
    <source>
        <dbReference type="EMBL" id="OTF73380.1"/>
    </source>
</evidence>
<protein>
    <recommendedName>
        <fullName evidence="2">protein-tyrosine-phosphatase</fullName>
        <ecNumber evidence="2">3.1.3.48</ecNumber>
    </recommendedName>
</protein>
<dbReference type="PANTHER" id="PTHR10159:SF519">
    <property type="entry name" value="DUAL SPECIFICITY PROTEIN PHOSPHATASE MPK3"/>
    <property type="match status" value="1"/>
</dbReference>
<proteinExistence type="inferred from homology"/>
<name>A0A1Y3AXZ0_EURMA</name>
<accession>A0A1Y3AXZ0</accession>
<dbReference type="OrthoDB" id="6513877at2759"/>
<comment type="caution">
    <text evidence="7">The sequence shown here is derived from an EMBL/GenBank/DDBJ whole genome shotgun (WGS) entry which is preliminary data.</text>
</comment>
<dbReference type="EC" id="3.1.3.48" evidence="2"/>
<dbReference type="GO" id="GO:0017017">
    <property type="term" value="F:MAP kinase tyrosine/serine/threonine phosphatase activity"/>
    <property type="evidence" value="ECO:0007669"/>
    <property type="project" value="TreeGrafter"/>
</dbReference>
<reference evidence="7 8" key="1">
    <citation type="submission" date="2017-03" db="EMBL/GenBank/DDBJ databases">
        <title>Genome Survey of Euroglyphus maynei.</title>
        <authorList>
            <person name="Arlian L.G."/>
            <person name="Morgan M.S."/>
            <person name="Rider S.D."/>
        </authorList>
    </citation>
    <scope>NUCLEOTIDE SEQUENCE [LARGE SCALE GENOMIC DNA]</scope>
    <source>
        <strain evidence="7">Arlian Lab</strain>
        <tissue evidence="7">Whole body</tissue>
    </source>
</reference>
<gene>
    <name evidence="7" type="ORF">BLA29_013534</name>
</gene>
<evidence type="ECO:0000256" key="2">
    <source>
        <dbReference type="ARBA" id="ARBA00013064"/>
    </source>
</evidence>
<evidence type="ECO:0000313" key="8">
    <source>
        <dbReference type="Proteomes" id="UP000194236"/>
    </source>
</evidence>
<dbReference type="GO" id="GO:0005737">
    <property type="term" value="C:cytoplasm"/>
    <property type="evidence" value="ECO:0007669"/>
    <property type="project" value="TreeGrafter"/>
</dbReference>
<dbReference type="GO" id="GO:0043409">
    <property type="term" value="P:negative regulation of MAPK cascade"/>
    <property type="evidence" value="ECO:0007669"/>
    <property type="project" value="TreeGrafter"/>
</dbReference>
<keyword evidence="4" id="KW-0904">Protein phosphatase</keyword>
<dbReference type="GO" id="GO:0008330">
    <property type="term" value="F:protein tyrosine/threonine phosphatase activity"/>
    <property type="evidence" value="ECO:0007669"/>
    <property type="project" value="TreeGrafter"/>
</dbReference>
<comment type="similarity">
    <text evidence="1">Belongs to the protein-tyrosine phosphatase family. Non-receptor class dual specificity subfamily.</text>
</comment>